<evidence type="ECO:0000313" key="1">
    <source>
        <dbReference type="EMBL" id="KAH7837836.1"/>
    </source>
</evidence>
<dbReference type="Proteomes" id="UP000828048">
    <property type="component" value="Chromosome 6"/>
</dbReference>
<reference evidence="1 2" key="1">
    <citation type="journal article" date="2021" name="Hortic Res">
        <title>High-quality reference genome and annotation aids understanding of berry development for evergreen blueberry (Vaccinium darrowii).</title>
        <authorList>
            <person name="Yu J."/>
            <person name="Hulse-Kemp A.M."/>
            <person name="Babiker E."/>
            <person name="Staton M."/>
        </authorList>
    </citation>
    <scope>NUCLEOTIDE SEQUENCE [LARGE SCALE GENOMIC DNA]</scope>
    <source>
        <strain evidence="2">cv. NJ 8807/NJ 8810</strain>
        <tissue evidence="1">Young leaf</tissue>
    </source>
</reference>
<sequence>MLTLRYITKTRAFRSPLPTSSSTFTFTFTDPSSSSHYDTTFFANSLATAAATAPSTMTTTMIRSSGDEFQLQAKDVVLSFKDWFKARDNPLLDRIFHILGRGGDGLESDTLPQSTNLALTQLGLRLSEAFVLDVLNYGKSRKDVLSCLKFFDWAGRQPGGFHHTRATFNAIFKILSKAKLMSLMLDFLDSYKMQRFVHKVRFYSTLVMGYAVAGKPEVALQLFGKMRFQGIDLDGFAYHVLLNALVEESYFDAVDMVAKQISLRGFESEVTYSIVVKNFCKQNQLDKAESFIRGLVSDRWVLNGRCVSTLVDALCSRNMFEKAGELLDEFHGLGMECADHAYGVWIRDLVQAGKIDGALEFLKSKKTLEGYVPDLFRYNVLICRLLRENRLEDVCDLLIEMKERRISPDEVTMNAALCFFCKAGMVDVALELYNSRNEFGLSPSSMAYNYLINTLCGDGSIDEAYHVLKDSVDQGYFPGKKTFSILADALCREGKFDKMNELVVVALGRNMTPSDSIYDKFISALCKARRVEDGYLIHGALNRYNKVASKNTYFNLIHGFNKSNRGDIAARLLIEMQEKGHSPTRKLYRAVIRCVCEMENPGKQFFKLLEMQLSRHEPNCQVYSFFIDGAGHARKPELARQVFEMMVRSGIEPNLGSDILMLQSYLKSEKISDALYFFRGLSQRRRIGRKLCNTMIVGLCKANRPDLALEMLGEIRRNQVKLSLECYEELVKVLCSNKRYNIVVNLLDDLIKVGRPISSFIGNVLLLHSLKSQDLYWTWVKTRDEQNETTSSWLLGRLIYVFSSQTMTQDVKDLEELIEQCFPFDIYTYNMLIRRLSMVHMDQAVELFNRLCQKGYEPDRWTYDTLAHGFFKHGRTVEAKRWVEVMFRKGLDPTECTQRFL</sequence>
<protein>
    <submittedName>
        <fullName evidence="1">Uncharacterized protein</fullName>
    </submittedName>
</protein>
<evidence type="ECO:0000313" key="2">
    <source>
        <dbReference type="Proteomes" id="UP000828048"/>
    </source>
</evidence>
<organism evidence="1 2">
    <name type="scientific">Vaccinium darrowii</name>
    <dbReference type="NCBI Taxonomy" id="229202"/>
    <lineage>
        <taxon>Eukaryota</taxon>
        <taxon>Viridiplantae</taxon>
        <taxon>Streptophyta</taxon>
        <taxon>Embryophyta</taxon>
        <taxon>Tracheophyta</taxon>
        <taxon>Spermatophyta</taxon>
        <taxon>Magnoliopsida</taxon>
        <taxon>eudicotyledons</taxon>
        <taxon>Gunneridae</taxon>
        <taxon>Pentapetalae</taxon>
        <taxon>asterids</taxon>
        <taxon>Ericales</taxon>
        <taxon>Ericaceae</taxon>
        <taxon>Vaccinioideae</taxon>
        <taxon>Vaccinieae</taxon>
        <taxon>Vaccinium</taxon>
    </lineage>
</organism>
<gene>
    <name evidence="1" type="ORF">Vadar_018596</name>
</gene>
<name>A0ACB7XAW9_9ERIC</name>
<dbReference type="EMBL" id="CM037156">
    <property type="protein sequence ID" value="KAH7837836.1"/>
    <property type="molecule type" value="Genomic_DNA"/>
</dbReference>
<proteinExistence type="predicted"/>
<accession>A0ACB7XAW9</accession>
<keyword evidence="2" id="KW-1185">Reference proteome</keyword>
<comment type="caution">
    <text evidence="1">The sequence shown here is derived from an EMBL/GenBank/DDBJ whole genome shotgun (WGS) entry which is preliminary data.</text>
</comment>